<feature type="domain" description="Sulfotransferase" evidence="4">
    <location>
        <begin position="83"/>
        <end position="230"/>
    </location>
</feature>
<feature type="domain" description="Sulfotransferase" evidence="4">
    <location>
        <begin position="261"/>
        <end position="351"/>
    </location>
</feature>
<name>A0A0D9WNX6_9ORYZ</name>
<reference evidence="5 6" key="1">
    <citation type="submission" date="2012-08" db="EMBL/GenBank/DDBJ databases">
        <title>Oryza genome evolution.</title>
        <authorList>
            <person name="Wing R.A."/>
        </authorList>
    </citation>
    <scope>NUCLEOTIDE SEQUENCE</scope>
</reference>
<evidence type="ECO:0000256" key="2">
    <source>
        <dbReference type="ARBA" id="ARBA00022679"/>
    </source>
</evidence>
<evidence type="ECO:0000313" key="6">
    <source>
        <dbReference type="Proteomes" id="UP000032180"/>
    </source>
</evidence>
<dbReference type="PANTHER" id="PTHR11783">
    <property type="entry name" value="SULFOTRANSFERASE SULT"/>
    <property type="match status" value="1"/>
</dbReference>
<sequence>MASEKPSAPVGPIPFKDMYSELDTAIPEQLPERLSHLADMLSSLPSKTEVNLGLTIYHYQGFWLHDNWVLSAVALQRSFVPRPDDVIVASLPKCGTTWLLSLAFATMARRAYPPAAADHPLRRISPHQCVPFLDVLGAIPSPRLMNTHMPLTMLPNTYKVVYVCREPKDMVVSFWHFFQQTVPGVTFAETFEAFCDGANISGPFWDHNLGYWRASIARPNSVLFLRYEWLLGVNLGQRRIGIKLRESWDLAPSTVMRSNNEELLRDPAKNVRELARFVGLPFSEPPRPRRRLAFLSNLRSLEVNRTGYVDSRLNLRRDTLFRKGVTGDWVNYMTPEMACRLDDIVEEKLGAAGFSFKFLSEIDLEPGV</sequence>
<dbReference type="eggNOG" id="KOG1584">
    <property type="taxonomic scope" value="Eukaryota"/>
</dbReference>
<accession>A0A0D9WNX6</accession>
<protein>
    <recommendedName>
        <fullName evidence="3">Sulfotransferase</fullName>
        <ecNumber evidence="3">2.8.2.-</ecNumber>
    </recommendedName>
</protein>
<evidence type="ECO:0000313" key="5">
    <source>
        <dbReference type="EnsemblPlants" id="LPERR06G08570.1"/>
    </source>
</evidence>
<dbReference type="Pfam" id="PF00685">
    <property type="entry name" value="Sulfotransfer_1"/>
    <property type="match status" value="2"/>
</dbReference>
<dbReference type="EnsemblPlants" id="LPERR06G08570.1">
    <property type="protein sequence ID" value="LPERR06G08570.1"/>
    <property type="gene ID" value="LPERR06G08570"/>
</dbReference>
<dbReference type="InterPro" id="IPR027417">
    <property type="entry name" value="P-loop_NTPase"/>
</dbReference>
<dbReference type="Proteomes" id="UP000032180">
    <property type="component" value="Chromosome 6"/>
</dbReference>
<keyword evidence="2 3" id="KW-0808">Transferase</keyword>
<comment type="similarity">
    <text evidence="1 3">Belongs to the sulfotransferase 1 family.</text>
</comment>
<dbReference type="SUPFAM" id="SSF52540">
    <property type="entry name" value="P-loop containing nucleoside triphosphate hydrolases"/>
    <property type="match status" value="1"/>
</dbReference>
<reference evidence="5" key="3">
    <citation type="submission" date="2015-04" db="UniProtKB">
        <authorList>
            <consortium name="EnsemblPlants"/>
        </authorList>
    </citation>
    <scope>IDENTIFICATION</scope>
</reference>
<dbReference type="AlphaFoldDB" id="A0A0D9WNX6"/>
<organism evidence="5 6">
    <name type="scientific">Leersia perrieri</name>
    <dbReference type="NCBI Taxonomy" id="77586"/>
    <lineage>
        <taxon>Eukaryota</taxon>
        <taxon>Viridiplantae</taxon>
        <taxon>Streptophyta</taxon>
        <taxon>Embryophyta</taxon>
        <taxon>Tracheophyta</taxon>
        <taxon>Spermatophyta</taxon>
        <taxon>Magnoliopsida</taxon>
        <taxon>Liliopsida</taxon>
        <taxon>Poales</taxon>
        <taxon>Poaceae</taxon>
        <taxon>BOP clade</taxon>
        <taxon>Oryzoideae</taxon>
        <taxon>Oryzeae</taxon>
        <taxon>Oryzinae</taxon>
        <taxon>Leersia</taxon>
    </lineage>
</organism>
<evidence type="ECO:0000256" key="3">
    <source>
        <dbReference type="RuleBase" id="RU361155"/>
    </source>
</evidence>
<reference evidence="6" key="2">
    <citation type="submission" date="2013-12" db="EMBL/GenBank/DDBJ databases">
        <authorList>
            <person name="Yu Y."/>
            <person name="Lee S."/>
            <person name="de Baynast K."/>
            <person name="Wissotski M."/>
            <person name="Liu L."/>
            <person name="Talag J."/>
            <person name="Goicoechea J."/>
            <person name="Angelova A."/>
            <person name="Jetty R."/>
            <person name="Kudrna D."/>
            <person name="Golser W."/>
            <person name="Rivera L."/>
            <person name="Zhang J."/>
            <person name="Wing R."/>
        </authorList>
    </citation>
    <scope>NUCLEOTIDE SEQUENCE</scope>
</reference>
<dbReference type="GO" id="GO:0008146">
    <property type="term" value="F:sulfotransferase activity"/>
    <property type="evidence" value="ECO:0007669"/>
    <property type="project" value="InterPro"/>
</dbReference>
<evidence type="ECO:0000259" key="4">
    <source>
        <dbReference type="Pfam" id="PF00685"/>
    </source>
</evidence>
<dbReference type="Gene3D" id="3.40.50.300">
    <property type="entry name" value="P-loop containing nucleotide triphosphate hydrolases"/>
    <property type="match status" value="1"/>
</dbReference>
<dbReference type="Gramene" id="LPERR06G08570.1">
    <property type="protein sequence ID" value="LPERR06G08570.1"/>
    <property type="gene ID" value="LPERR06G08570"/>
</dbReference>
<dbReference type="HOGENOM" id="CLU_027239_0_1_1"/>
<evidence type="ECO:0000256" key="1">
    <source>
        <dbReference type="ARBA" id="ARBA00005771"/>
    </source>
</evidence>
<dbReference type="EC" id="2.8.2.-" evidence="3"/>
<keyword evidence="6" id="KW-1185">Reference proteome</keyword>
<proteinExistence type="inferred from homology"/>
<dbReference type="InterPro" id="IPR000863">
    <property type="entry name" value="Sulfotransferase_dom"/>
</dbReference>